<name>A0A7W9KHK2_9PSEU</name>
<keyword evidence="1" id="KW-0175">Coiled coil</keyword>
<evidence type="ECO:0000256" key="2">
    <source>
        <dbReference type="SAM" id="Phobius"/>
    </source>
</evidence>
<dbReference type="RefSeq" id="WP_184863669.1">
    <property type="nucleotide sequence ID" value="NZ_BAAAWY010000001.1"/>
</dbReference>
<dbReference type="PANTHER" id="PTHR43681">
    <property type="entry name" value="TRANSMEMBRANE GTPASE FZO"/>
    <property type="match status" value="1"/>
</dbReference>
<reference evidence="4 5" key="1">
    <citation type="submission" date="2020-08" db="EMBL/GenBank/DDBJ databases">
        <title>Sequencing the genomes of 1000 actinobacteria strains.</title>
        <authorList>
            <person name="Klenk H.-P."/>
        </authorList>
    </citation>
    <scope>NUCLEOTIDE SEQUENCE [LARGE SCALE GENOMIC DNA]</scope>
    <source>
        <strain evidence="4 5">DSM 43851</strain>
    </source>
</reference>
<comment type="caution">
    <text evidence="4">The sequence shown here is derived from an EMBL/GenBank/DDBJ whole genome shotgun (WGS) entry which is preliminary data.</text>
</comment>
<feature type="domain" description="Dynamin N-terminal" evidence="3">
    <location>
        <begin position="47"/>
        <end position="189"/>
    </location>
</feature>
<dbReference type="InterPro" id="IPR027417">
    <property type="entry name" value="P-loop_NTPase"/>
</dbReference>
<keyword evidence="5" id="KW-1185">Reference proteome</keyword>
<evidence type="ECO:0000313" key="5">
    <source>
        <dbReference type="Proteomes" id="UP000585638"/>
    </source>
</evidence>
<dbReference type="SUPFAM" id="SSF52540">
    <property type="entry name" value="P-loop containing nucleoside triphosphate hydrolases"/>
    <property type="match status" value="1"/>
</dbReference>
<keyword evidence="2" id="KW-0812">Transmembrane</keyword>
<dbReference type="EMBL" id="JACHIR010000001">
    <property type="protein sequence ID" value="MBB5892741.1"/>
    <property type="molecule type" value="Genomic_DNA"/>
</dbReference>
<dbReference type="InterPro" id="IPR045063">
    <property type="entry name" value="Dynamin_N"/>
</dbReference>
<feature type="coiled-coil region" evidence="1">
    <location>
        <begin position="541"/>
        <end position="568"/>
    </location>
</feature>
<evidence type="ECO:0000259" key="3">
    <source>
        <dbReference type="Pfam" id="PF00350"/>
    </source>
</evidence>
<proteinExistence type="predicted"/>
<dbReference type="PANTHER" id="PTHR43681:SF1">
    <property type="entry name" value="SARCALUMENIN"/>
    <property type="match status" value="1"/>
</dbReference>
<keyword evidence="2" id="KW-0472">Membrane</keyword>
<keyword evidence="2" id="KW-1133">Transmembrane helix</keyword>
<organism evidence="4 5">
    <name type="scientific">Kutzneria kofuensis</name>
    <dbReference type="NCBI Taxonomy" id="103725"/>
    <lineage>
        <taxon>Bacteria</taxon>
        <taxon>Bacillati</taxon>
        <taxon>Actinomycetota</taxon>
        <taxon>Actinomycetes</taxon>
        <taxon>Pseudonocardiales</taxon>
        <taxon>Pseudonocardiaceae</taxon>
        <taxon>Kutzneria</taxon>
    </lineage>
</organism>
<protein>
    <submittedName>
        <fullName evidence="4">Putative GTPase</fullName>
    </submittedName>
</protein>
<sequence>MTAPTPQLPQLVKQARERLSALLREHDKRAADQVDKALAGRASTPSIVVVGETNRGKSSLVNALIATPGLSPVDADVATASYLVLRHGESWAARACYAEPIDFPIEDLGRWVTGLEQQPPRHVEVQAPIPLLQRLSIVDTPGVGGLNSMHGELAAEAAATATALLFVVDASSPFTKGELDFLATVGERVETVLFALTKVDQFRGWREVLDADQKLLAEHAPRFAGAKFHAVSPRMFEMAAKAPNPDAAAMLREKSGVGDLQVAVQELVVGRSLMLAEANALRTLTTAIGAVVVRLQASARALETGHEEADALRARRDKLAAERKSSTRSWQVKLRTEVQRARLESLHEVSRQVRDAQSWFRQAIDTAGKDALAALPQQLDAALQVISARINAVLADRLSRAADAALAELFSAEELAVIRAQFARGAHPPVMLRAPEKRAATAEDRLLVFMGISGGMGAGRIAALPLAGIGVAALNPIVLPVTIVLGLGAGYWMARTRKHLADKQHMRQWLSDALADARSTLDQLVSEQLIDAEGQLSLALDEALTSRIEAIEEELREVDKALKLDASERAGRQQAVGRQLAEVTAARDRGEALLTTMRQLRDRS</sequence>
<evidence type="ECO:0000256" key="1">
    <source>
        <dbReference type="SAM" id="Coils"/>
    </source>
</evidence>
<gene>
    <name evidence="4" type="ORF">BJ998_003937</name>
</gene>
<feature type="transmembrane region" description="Helical" evidence="2">
    <location>
        <begin position="473"/>
        <end position="494"/>
    </location>
</feature>
<evidence type="ECO:0000313" key="4">
    <source>
        <dbReference type="EMBL" id="MBB5892741.1"/>
    </source>
</evidence>
<accession>A0A7W9KHK2</accession>
<dbReference type="InterPro" id="IPR051943">
    <property type="entry name" value="TRAFAC_Dynamin-like_GTPase"/>
</dbReference>
<dbReference type="Pfam" id="PF00350">
    <property type="entry name" value="Dynamin_N"/>
    <property type="match status" value="1"/>
</dbReference>
<dbReference type="AlphaFoldDB" id="A0A7W9KHK2"/>
<dbReference type="Proteomes" id="UP000585638">
    <property type="component" value="Unassembled WGS sequence"/>
</dbReference>
<dbReference type="Gene3D" id="3.40.50.300">
    <property type="entry name" value="P-loop containing nucleotide triphosphate hydrolases"/>
    <property type="match status" value="1"/>
</dbReference>